<feature type="region of interest" description="Disordered" evidence="1">
    <location>
        <begin position="475"/>
        <end position="523"/>
    </location>
</feature>
<reference evidence="2 3" key="1">
    <citation type="journal article" date="2016" name="Genome Biol. Evol.">
        <title>Gene Family Evolution Reflects Adaptation to Soil Environmental Stressors in the Genome of the Collembolan Orchesella cincta.</title>
        <authorList>
            <person name="Faddeeva-Vakhrusheva A."/>
            <person name="Derks M.F."/>
            <person name="Anvar S.Y."/>
            <person name="Agamennone V."/>
            <person name="Suring W."/>
            <person name="Smit S."/>
            <person name="van Straalen N.M."/>
            <person name="Roelofs D."/>
        </authorList>
    </citation>
    <scope>NUCLEOTIDE SEQUENCE [LARGE SCALE GENOMIC DNA]</scope>
    <source>
        <tissue evidence="2">Mixed pool</tissue>
    </source>
</reference>
<feature type="region of interest" description="Disordered" evidence="1">
    <location>
        <begin position="283"/>
        <end position="356"/>
    </location>
</feature>
<feature type="compositionally biased region" description="Polar residues" evidence="1">
    <location>
        <begin position="283"/>
        <end position="293"/>
    </location>
</feature>
<feature type="compositionally biased region" description="Basic residues" evidence="1">
    <location>
        <begin position="299"/>
        <end position="310"/>
    </location>
</feature>
<feature type="region of interest" description="Disordered" evidence="1">
    <location>
        <begin position="1"/>
        <end position="95"/>
    </location>
</feature>
<evidence type="ECO:0000256" key="1">
    <source>
        <dbReference type="SAM" id="MobiDB-lite"/>
    </source>
</evidence>
<evidence type="ECO:0000313" key="2">
    <source>
        <dbReference type="EMBL" id="ODM97445.1"/>
    </source>
</evidence>
<feature type="compositionally biased region" description="Polar residues" evidence="1">
    <location>
        <begin position="513"/>
        <end position="523"/>
    </location>
</feature>
<comment type="caution">
    <text evidence="2">The sequence shown here is derived from an EMBL/GenBank/DDBJ whole genome shotgun (WGS) entry which is preliminary data.</text>
</comment>
<protein>
    <submittedName>
        <fullName evidence="2">Uncharacterized protein</fullName>
    </submittedName>
</protein>
<name>A0A1D2MXM6_ORCCI</name>
<dbReference type="EMBL" id="LJIJ01000441">
    <property type="protein sequence ID" value="ODM97445.1"/>
    <property type="molecule type" value="Genomic_DNA"/>
</dbReference>
<keyword evidence="3" id="KW-1185">Reference proteome</keyword>
<feature type="compositionally biased region" description="Acidic residues" evidence="1">
    <location>
        <begin position="475"/>
        <end position="496"/>
    </location>
</feature>
<organism evidence="2 3">
    <name type="scientific">Orchesella cincta</name>
    <name type="common">Springtail</name>
    <name type="synonym">Podura cincta</name>
    <dbReference type="NCBI Taxonomy" id="48709"/>
    <lineage>
        <taxon>Eukaryota</taxon>
        <taxon>Metazoa</taxon>
        <taxon>Ecdysozoa</taxon>
        <taxon>Arthropoda</taxon>
        <taxon>Hexapoda</taxon>
        <taxon>Collembola</taxon>
        <taxon>Entomobryomorpha</taxon>
        <taxon>Entomobryoidea</taxon>
        <taxon>Orchesellidae</taxon>
        <taxon>Orchesellinae</taxon>
        <taxon>Orchesella</taxon>
    </lineage>
</organism>
<feature type="compositionally biased region" description="Polar residues" evidence="1">
    <location>
        <begin position="56"/>
        <end position="95"/>
    </location>
</feature>
<evidence type="ECO:0000313" key="3">
    <source>
        <dbReference type="Proteomes" id="UP000094527"/>
    </source>
</evidence>
<dbReference type="AlphaFoldDB" id="A0A1D2MXM6"/>
<gene>
    <name evidence="2" type="ORF">Ocin01_09234</name>
</gene>
<feature type="region of interest" description="Disordered" evidence="1">
    <location>
        <begin position="209"/>
        <end position="233"/>
    </location>
</feature>
<sequence>MDIGSAFPSLYRPYDSAVTTPPANGRATPNCNRNQNNRRENVGGGAVAGNNGVTLYGSTFQPWAQNGSSDATPTPPQSQSFGTGPSQEFSLMHSQQQKPPVYYTGYSANNLAPTPATPLQFPPPPRVMEQHASPPSYRQHLMLHSSPVFPPPVHSQFPSSWYGGQPMIYLGSYAAVSSLPPYRPPGLADGLGTWRTGNVNPAYHNHSLTNSIASDSSRRKNASGGAPPAYGFGNATQIAQARDLGTGMVPERGYVWSPNSQSRSDCLYEPMGNGTYEMMPTPLTSPATGTKYDSCTRKYNPKTRRGHGGKRAANGTQAYAEWSHTENRPARVNNRRSSLLEEPSQGQSSGLEELPNMPTNKMCMVNQWANYSNGTGRMVNVPSNNPSQLGTEAWATHRGSNAVAEAHDWEGTSGGYQCPNYPQRVPSAAGLELYGMVNSANNAEVYNQPQQQASNNEWSGHSYHHVLEQKIEEVTIEDEEEDDKPITVDGDDDETPEIYVANGDVQENRETDTGLTSTSNVAM</sequence>
<dbReference type="Proteomes" id="UP000094527">
    <property type="component" value="Unassembled WGS sequence"/>
</dbReference>
<proteinExistence type="predicted"/>
<accession>A0A1D2MXM6</accession>